<gene>
    <name evidence="2" type="ORF">Bfra_007737</name>
</gene>
<keyword evidence="1" id="KW-0812">Transmembrane</keyword>
<proteinExistence type="predicted"/>
<protein>
    <submittedName>
        <fullName evidence="2">Uncharacterized protein</fullName>
    </submittedName>
</protein>
<feature type="transmembrane region" description="Helical" evidence="1">
    <location>
        <begin position="64"/>
        <end position="85"/>
    </location>
</feature>
<evidence type="ECO:0000256" key="1">
    <source>
        <dbReference type="SAM" id="Phobius"/>
    </source>
</evidence>
<keyword evidence="1" id="KW-0472">Membrane</keyword>
<accession>A0A8H6APG3</accession>
<organism evidence="2 3">
    <name type="scientific">Botrytis fragariae</name>
    <dbReference type="NCBI Taxonomy" id="1964551"/>
    <lineage>
        <taxon>Eukaryota</taxon>
        <taxon>Fungi</taxon>
        <taxon>Dikarya</taxon>
        <taxon>Ascomycota</taxon>
        <taxon>Pezizomycotina</taxon>
        <taxon>Leotiomycetes</taxon>
        <taxon>Helotiales</taxon>
        <taxon>Sclerotiniaceae</taxon>
        <taxon>Botrytis</taxon>
    </lineage>
</organism>
<sequence>MSSVHLDTTLEELYGLDREDLREIYLSYTIPTATLQTTLGISIFKKNVYQDTLAPKDLEIQARIFTRMVPLLFSLIAGNLNIIMFDLDAPE</sequence>
<evidence type="ECO:0000313" key="3">
    <source>
        <dbReference type="Proteomes" id="UP000531561"/>
    </source>
</evidence>
<dbReference type="EMBL" id="JABFCT010000012">
    <property type="protein sequence ID" value="KAF5871224.1"/>
    <property type="molecule type" value="Genomic_DNA"/>
</dbReference>
<keyword evidence="3" id="KW-1185">Reference proteome</keyword>
<dbReference type="RefSeq" id="XP_037190171.1">
    <property type="nucleotide sequence ID" value="XM_037338108.1"/>
</dbReference>
<evidence type="ECO:0000313" key="2">
    <source>
        <dbReference type="EMBL" id="KAF5871224.1"/>
    </source>
</evidence>
<dbReference type="Proteomes" id="UP000531561">
    <property type="component" value="Unassembled WGS sequence"/>
</dbReference>
<keyword evidence="1" id="KW-1133">Transmembrane helix</keyword>
<name>A0A8H6APG3_9HELO</name>
<dbReference type="OrthoDB" id="5946236at2759"/>
<feature type="transmembrane region" description="Helical" evidence="1">
    <location>
        <begin position="24"/>
        <end position="44"/>
    </location>
</feature>
<comment type="caution">
    <text evidence="2">The sequence shown here is derived from an EMBL/GenBank/DDBJ whole genome shotgun (WGS) entry which is preliminary data.</text>
</comment>
<reference evidence="2 3" key="1">
    <citation type="journal article" date="2020" name="Phytopathology">
        <title>A high-quality genome resource of Botrytis fragariae, a new and rapidly spreading fungal pathogen causing strawberry gray mold in the U.S.A.</title>
        <authorList>
            <person name="Wu Y."/>
            <person name="Saski C.A."/>
            <person name="Schnabel G."/>
            <person name="Xiao S."/>
            <person name="Hu M."/>
        </authorList>
    </citation>
    <scope>NUCLEOTIDE SEQUENCE [LARGE SCALE GENOMIC DNA]</scope>
    <source>
        <strain evidence="2 3">BVB16</strain>
    </source>
</reference>
<dbReference type="GeneID" id="59261800"/>
<dbReference type="AlphaFoldDB" id="A0A8H6APG3"/>